<protein>
    <recommendedName>
        <fullName evidence="9">TRAP transporter small permease protein</fullName>
    </recommendedName>
</protein>
<dbReference type="EMBL" id="FNYY01000021">
    <property type="protein sequence ID" value="SEK04937.1"/>
    <property type="molecule type" value="Genomic_DNA"/>
</dbReference>
<evidence type="ECO:0000256" key="6">
    <source>
        <dbReference type="ARBA" id="ARBA00022989"/>
    </source>
</evidence>
<keyword evidence="2 9" id="KW-0813">Transport</keyword>
<keyword evidence="5 9" id="KW-0812">Transmembrane</keyword>
<dbReference type="InterPro" id="IPR055348">
    <property type="entry name" value="DctQ"/>
</dbReference>
<comment type="subunit">
    <text evidence="9">The complex comprises the extracytoplasmic solute receptor protein and the two transmembrane proteins.</text>
</comment>
<feature type="domain" description="Tripartite ATP-independent periplasmic transporters DctQ component" evidence="10">
    <location>
        <begin position="32"/>
        <end position="156"/>
    </location>
</feature>
<feature type="transmembrane region" description="Helical" evidence="9">
    <location>
        <begin position="136"/>
        <end position="159"/>
    </location>
</feature>
<keyword evidence="6 9" id="KW-1133">Transmembrane helix</keyword>
<sequence>MTRPTDRHAGAGVLAQIVRGLEIFSSAVLALMMLLTFVDVVGRYLLGAPIFGASEMISVMLALVIFAGLGIANARDKHIVVELIDARVRAVAPRVYDIAVQGLSLFVMCLIVYVLFEAALHAAETNSRTIVLEWPLSSIFGVVAALAALSVVCQVLGLMTGAGRHDDHLEDL</sequence>
<evidence type="ECO:0000256" key="1">
    <source>
        <dbReference type="ARBA" id="ARBA00004429"/>
    </source>
</evidence>
<dbReference type="Proteomes" id="UP000182932">
    <property type="component" value="Unassembled WGS sequence"/>
</dbReference>
<dbReference type="GO" id="GO:0015740">
    <property type="term" value="P:C4-dicarboxylate transport"/>
    <property type="evidence" value="ECO:0007669"/>
    <property type="project" value="TreeGrafter"/>
</dbReference>
<dbReference type="GO" id="GO:0005886">
    <property type="term" value="C:plasma membrane"/>
    <property type="evidence" value="ECO:0007669"/>
    <property type="project" value="UniProtKB-SubCell"/>
</dbReference>
<dbReference type="Pfam" id="PF04290">
    <property type="entry name" value="DctQ"/>
    <property type="match status" value="1"/>
</dbReference>
<evidence type="ECO:0000256" key="9">
    <source>
        <dbReference type="RuleBase" id="RU369079"/>
    </source>
</evidence>
<gene>
    <name evidence="11" type="ORF">SAMN04487940_12125</name>
</gene>
<evidence type="ECO:0000256" key="7">
    <source>
        <dbReference type="ARBA" id="ARBA00023136"/>
    </source>
</evidence>
<comment type="function">
    <text evidence="9">Part of the tripartite ATP-independent periplasmic (TRAP) transport system.</text>
</comment>
<dbReference type="RefSeq" id="WP_048532564.1">
    <property type="nucleotide sequence ID" value="NZ_CATLQZ010000008.1"/>
</dbReference>
<name>A0A975WE06_9RHOB</name>
<keyword evidence="12" id="KW-1185">Reference proteome</keyword>
<comment type="subcellular location">
    <subcellularLocation>
        <location evidence="1 9">Cell inner membrane</location>
        <topology evidence="1 9">Multi-pass membrane protein</topology>
    </subcellularLocation>
</comment>
<dbReference type="PANTHER" id="PTHR35011:SF2">
    <property type="entry name" value="2,3-DIKETO-L-GULONATE TRAP TRANSPORTER SMALL PERMEASE PROTEIN YIAM"/>
    <property type="match status" value="1"/>
</dbReference>
<feature type="transmembrane region" description="Helical" evidence="9">
    <location>
        <begin position="95"/>
        <end position="116"/>
    </location>
</feature>
<evidence type="ECO:0000256" key="2">
    <source>
        <dbReference type="ARBA" id="ARBA00022448"/>
    </source>
</evidence>
<feature type="transmembrane region" description="Helical" evidence="9">
    <location>
        <begin position="21"/>
        <end position="38"/>
    </location>
</feature>
<evidence type="ECO:0000256" key="5">
    <source>
        <dbReference type="ARBA" id="ARBA00022692"/>
    </source>
</evidence>
<evidence type="ECO:0000256" key="3">
    <source>
        <dbReference type="ARBA" id="ARBA00022475"/>
    </source>
</evidence>
<evidence type="ECO:0000256" key="4">
    <source>
        <dbReference type="ARBA" id="ARBA00022519"/>
    </source>
</evidence>
<evidence type="ECO:0000256" key="8">
    <source>
        <dbReference type="ARBA" id="ARBA00038436"/>
    </source>
</evidence>
<dbReference type="PANTHER" id="PTHR35011">
    <property type="entry name" value="2,3-DIKETO-L-GULONATE TRAP TRANSPORTER SMALL PERMEASE PROTEIN YIAM"/>
    <property type="match status" value="1"/>
</dbReference>
<keyword evidence="4 9" id="KW-0997">Cell inner membrane</keyword>
<comment type="caution">
    <text evidence="11">The sequence shown here is derived from an EMBL/GenBank/DDBJ whole genome shotgun (WGS) entry which is preliminary data.</text>
</comment>
<evidence type="ECO:0000313" key="11">
    <source>
        <dbReference type="EMBL" id="SEK04937.1"/>
    </source>
</evidence>
<accession>A0A975WE06</accession>
<keyword evidence="7 9" id="KW-0472">Membrane</keyword>
<comment type="similarity">
    <text evidence="8 9">Belongs to the TRAP transporter small permease family.</text>
</comment>
<feature type="transmembrane region" description="Helical" evidence="9">
    <location>
        <begin position="50"/>
        <end position="74"/>
    </location>
</feature>
<dbReference type="GO" id="GO:0022857">
    <property type="term" value="F:transmembrane transporter activity"/>
    <property type="evidence" value="ECO:0007669"/>
    <property type="project" value="UniProtKB-UniRule"/>
</dbReference>
<dbReference type="InterPro" id="IPR007387">
    <property type="entry name" value="TRAP_DctQ"/>
</dbReference>
<dbReference type="GeneID" id="80820415"/>
<reference evidence="11 12" key="1">
    <citation type="submission" date="2016-10" db="EMBL/GenBank/DDBJ databases">
        <authorList>
            <person name="Varghese N."/>
            <person name="Submissions S."/>
        </authorList>
    </citation>
    <scope>NUCLEOTIDE SEQUENCE [LARGE SCALE GENOMIC DNA]</scope>
    <source>
        <strain evidence="11 12">FF3</strain>
    </source>
</reference>
<dbReference type="AlphaFoldDB" id="A0A975WE06"/>
<proteinExistence type="inferred from homology"/>
<evidence type="ECO:0000259" key="10">
    <source>
        <dbReference type="Pfam" id="PF04290"/>
    </source>
</evidence>
<evidence type="ECO:0000313" key="12">
    <source>
        <dbReference type="Proteomes" id="UP000182932"/>
    </source>
</evidence>
<keyword evidence="3" id="KW-1003">Cell membrane</keyword>
<organism evidence="11 12">
    <name type="scientific">Marinovum algicola</name>
    <dbReference type="NCBI Taxonomy" id="42444"/>
    <lineage>
        <taxon>Bacteria</taxon>
        <taxon>Pseudomonadati</taxon>
        <taxon>Pseudomonadota</taxon>
        <taxon>Alphaproteobacteria</taxon>
        <taxon>Rhodobacterales</taxon>
        <taxon>Roseobacteraceae</taxon>
        <taxon>Marinovum</taxon>
    </lineage>
</organism>